<keyword evidence="3" id="KW-0805">Transcription regulation</keyword>
<evidence type="ECO:0000256" key="4">
    <source>
        <dbReference type="ARBA" id="ARBA00023163"/>
    </source>
</evidence>
<name>A0ABT6CC46_9MICO</name>
<dbReference type="SUPFAM" id="SSF55781">
    <property type="entry name" value="GAF domain-like"/>
    <property type="match status" value="1"/>
</dbReference>
<dbReference type="Pfam" id="PF13185">
    <property type="entry name" value="GAF_2"/>
    <property type="match status" value="1"/>
</dbReference>
<protein>
    <submittedName>
        <fullName evidence="6">GAF and ANTAR domain-containing protein</fullName>
    </submittedName>
</protein>
<evidence type="ECO:0000259" key="5">
    <source>
        <dbReference type="PROSITE" id="PS50921"/>
    </source>
</evidence>
<dbReference type="EMBL" id="JAROAV010000028">
    <property type="protein sequence ID" value="MDF8264836.1"/>
    <property type="molecule type" value="Genomic_DNA"/>
</dbReference>
<keyword evidence="2" id="KW-0418">Kinase</keyword>
<comment type="caution">
    <text evidence="6">The sequence shown here is derived from an EMBL/GenBank/DDBJ whole genome shotgun (WGS) entry which is preliminary data.</text>
</comment>
<dbReference type="InterPro" id="IPR003018">
    <property type="entry name" value="GAF"/>
</dbReference>
<evidence type="ECO:0000256" key="2">
    <source>
        <dbReference type="ARBA" id="ARBA00022777"/>
    </source>
</evidence>
<gene>
    <name evidence="6" type="ORF">P4R38_11325</name>
</gene>
<keyword evidence="7" id="KW-1185">Reference proteome</keyword>
<dbReference type="PROSITE" id="PS50921">
    <property type="entry name" value="ANTAR"/>
    <property type="match status" value="1"/>
</dbReference>
<dbReference type="Proteomes" id="UP001528912">
    <property type="component" value="Unassembled WGS sequence"/>
</dbReference>
<sequence length="239" mass="26005">MTESDPAGDLAMEFAELNDHLRTADQREVALQRVVDLAVKSVPGCSSAAVTAWPVQRQPRSLATSDEVAAAIDQLQYDLGDGPCLSAASEHESVRIADIRTERRWPTFAEALATDFTIRAVLSFHLVDEPQRSALNLYAEDAEVLDEESFATATLFAAHARVLLMHAASAGRAGNLEHALTTSRQIGSAVGILMHAYKISDEEAFRLLRVTSQRLNRKLADIAQDVADTGTLPRRDPAD</sequence>
<keyword evidence="1" id="KW-0808">Transferase</keyword>
<evidence type="ECO:0000256" key="1">
    <source>
        <dbReference type="ARBA" id="ARBA00022679"/>
    </source>
</evidence>
<dbReference type="PIRSF" id="PIRSF036625">
    <property type="entry name" value="GAF_ANTAR"/>
    <property type="match status" value="1"/>
</dbReference>
<dbReference type="InterPro" id="IPR005561">
    <property type="entry name" value="ANTAR"/>
</dbReference>
<dbReference type="Gene3D" id="3.30.450.40">
    <property type="match status" value="1"/>
</dbReference>
<dbReference type="InterPro" id="IPR029016">
    <property type="entry name" value="GAF-like_dom_sf"/>
</dbReference>
<keyword evidence="4" id="KW-0804">Transcription</keyword>
<dbReference type="RefSeq" id="WP_277192215.1">
    <property type="nucleotide sequence ID" value="NZ_JAROAV010000028.1"/>
</dbReference>
<dbReference type="InterPro" id="IPR036388">
    <property type="entry name" value="WH-like_DNA-bd_sf"/>
</dbReference>
<accession>A0ABT6CC46</accession>
<dbReference type="Gene3D" id="1.10.10.10">
    <property type="entry name" value="Winged helix-like DNA-binding domain superfamily/Winged helix DNA-binding domain"/>
    <property type="match status" value="1"/>
</dbReference>
<dbReference type="SMART" id="SM01012">
    <property type="entry name" value="ANTAR"/>
    <property type="match status" value="1"/>
</dbReference>
<proteinExistence type="predicted"/>
<dbReference type="Pfam" id="PF03861">
    <property type="entry name" value="ANTAR"/>
    <property type="match status" value="1"/>
</dbReference>
<organism evidence="6 7">
    <name type="scientific">Luteipulveratus flavus</name>
    <dbReference type="NCBI Taxonomy" id="3031728"/>
    <lineage>
        <taxon>Bacteria</taxon>
        <taxon>Bacillati</taxon>
        <taxon>Actinomycetota</taxon>
        <taxon>Actinomycetes</taxon>
        <taxon>Micrococcales</taxon>
        <taxon>Dermacoccaceae</taxon>
        <taxon>Luteipulveratus</taxon>
    </lineage>
</organism>
<feature type="domain" description="ANTAR" evidence="5">
    <location>
        <begin position="166"/>
        <end position="227"/>
    </location>
</feature>
<evidence type="ECO:0000313" key="7">
    <source>
        <dbReference type="Proteomes" id="UP001528912"/>
    </source>
</evidence>
<reference evidence="6 7" key="1">
    <citation type="submission" date="2023-03" db="EMBL/GenBank/DDBJ databases">
        <title>YIM 133296 draft genome.</title>
        <authorList>
            <person name="Xiong L."/>
        </authorList>
    </citation>
    <scope>NUCLEOTIDE SEQUENCE [LARGE SCALE GENOMIC DNA]</scope>
    <source>
        <strain evidence="6 7">YIM 133296</strain>
    </source>
</reference>
<evidence type="ECO:0000313" key="6">
    <source>
        <dbReference type="EMBL" id="MDF8264836.1"/>
    </source>
</evidence>
<dbReference type="InterPro" id="IPR012074">
    <property type="entry name" value="GAF_ANTAR"/>
</dbReference>
<dbReference type="SUPFAM" id="SSF52172">
    <property type="entry name" value="CheY-like"/>
    <property type="match status" value="1"/>
</dbReference>
<dbReference type="InterPro" id="IPR011006">
    <property type="entry name" value="CheY-like_superfamily"/>
</dbReference>
<evidence type="ECO:0000256" key="3">
    <source>
        <dbReference type="ARBA" id="ARBA00023015"/>
    </source>
</evidence>